<evidence type="ECO:0000256" key="1">
    <source>
        <dbReference type="SAM" id="Phobius"/>
    </source>
</evidence>
<reference evidence="2" key="1">
    <citation type="submission" date="2021-11" db="EMBL/GenBank/DDBJ databases">
        <authorList>
            <person name="Denance N."/>
            <person name="Briand M."/>
            <person name="Dupas E."/>
            <person name="Durand K."/>
            <person name="Legendre B."/>
            <person name="Cunty A."/>
            <person name="Donnadieu C."/>
            <person name="Lopez Roques C."/>
            <person name="Cesbron S."/>
            <person name="Jacques M.A."/>
        </authorList>
    </citation>
    <scope>NUCLEOTIDE SEQUENCE</scope>
    <source>
        <strain evidence="2">CFBP8070</strain>
    </source>
</reference>
<keyword evidence="1" id="KW-1133">Transmembrane helix</keyword>
<keyword evidence="1" id="KW-0812">Transmembrane</keyword>
<dbReference type="Gene3D" id="1.20.120.20">
    <property type="entry name" value="Apolipoprotein"/>
    <property type="match status" value="1"/>
</dbReference>
<dbReference type="EMBL" id="JAJKGN010000005">
    <property type="protein sequence ID" value="MDC6409659.1"/>
    <property type="molecule type" value="Genomic_DNA"/>
</dbReference>
<evidence type="ECO:0000313" key="4">
    <source>
        <dbReference type="Proteomes" id="UP001220702"/>
    </source>
</evidence>
<reference evidence="2" key="2">
    <citation type="journal article" date="2023" name="Commun. Biol.">
        <title>Suspicions of two bridgehead invasions of Xylella fastidiosa subsp. multiplex in France.</title>
        <authorList>
            <person name="Dupas E."/>
            <person name="Durand K."/>
            <person name="Rieux A."/>
            <person name="Briand M."/>
            <person name="Pruvost O."/>
            <person name="Cunty A."/>
            <person name="Denance N."/>
            <person name="Donnadieu C."/>
            <person name="Legendre B."/>
            <person name="Lopez-Roques C."/>
            <person name="Cesbron S."/>
            <person name="Ravigne V."/>
            <person name="Jacques M.A."/>
        </authorList>
    </citation>
    <scope>NUCLEOTIDE SEQUENCE</scope>
    <source>
        <strain evidence="2">CFBP8070</strain>
    </source>
</reference>
<organism evidence="2 4">
    <name type="scientific">Xylella fastidiosa subsp. multiplex</name>
    <dbReference type="NCBI Taxonomy" id="644357"/>
    <lineage>
        <taxon>Bacteria</taxon>
        <taxon>Pseudomonadati</taxon>
        <taxon>Pseudomonadota</taxon>
        <taxon>Gammaproteobacteria</taxon>
        <taxon>Lysobacterales</taxon>
        <taxon>Lysobacteraceae</taxon>
        <taxon>Xylella</taxon>
    </lineage>
</organism>
<sequence length="157" mass="16530">MTRESPSLAGDGNLSHDASMEARIVQLETIIPTLATKADVESLRADLNKSAGELLADLNKSAGELRADLNKSAGELRADLNKSAGELRADFEKAQKENRTWMLATVLALFAGILGVGGFVVSTIKGSYQALPAQSAPIIIQVPAQALQPPPQAAKQP</sequence>
<feature type="transmembrane region" description="Helical" evidence="1">
    <location>
        <begin position="101"/>
        <end position="121"/>
    </location>
</feature>
<dbReference type="Proteomes" id="UP001220702">
    <property type="component" value="Unassembled WGS sequence"/>
</dbReference>
<evidence type="ECO:0000313" key="3">
    <source>
        <dbReference type="EMBL" id="MDC6409659.1"/>
    </source>
</evidence>
<gene>
    <name evidence="2" type="ORF">LOK82_09700</name>
    <name evidence="3" type="ORF">LOK82_14015</name>
</gene>
<keyword evidence="1" id="KW-0472">Membrane</keyword>
<name>A0AAW6HY40_XYLFS</name>
<dbReference type="EMBL" id="JAJKGN010000001">
    <property type="protein sequence ID" value="MDC6408884.1"/>
    <property type="molecule type" value="Genomic_DNA"/>
</dbReference>
<proteinExistence type="predicted"/>
<evidence type="ECO:0000313" key="2">
    <source>
        <dbReference type="EMBL" id="MDC6408884.1"/>
    </source>
</evidence>
<comment type="caution">
    <text evidence="2">The sequence shown here is derived from an EMBL/GenBank/DDBJ whole genome shotgun (WGS) entry which is preliminary data.</text>
</comment>
<dbReference type="AlphaFoldDB" id="A0AAW6HY40"/>
<protein>
    <submittedName>
        <fullName evidence="2">Uncharacterized protein</fullName>
    </submittedName>
</protein>
<accession>A0AAW6HY40</accession>
<dbReference type="SUPFAM" id="SSF58113">
    <property type="entry name" value="Apolipoprotein A-I"/>
    <property type="match status" value="1"/>
</dbReference>